<reference evidence="3 4" key="1">
    <citation type="journal article" date="2015" name="Int. J. Syst. Evol. Microbiol.">
        <title>Carboxylicivirga linearis sp. nov., isolated from a sea cucumber culture pond.</title>
        <authorList>
            <person name="Wang F.Q."/>
            <person name="Zhou Y.X."/>
            <person name="Lin X.Z."/>
            <person name="Chen G.J."/>
            <person name="Du Z.J."/>
        </authorList>
    </citation>
    <scope>NUCLEOTIDE SEQUENCE [LARGE SCALE GENOMIC DNA]</scope>
    <source>
        <strain evidence="3 4">FB218</strain>
    </source>
</reference>
<dbReference type="CDD" id="cd17332">
    <property type="entry name" value="MFS_MelB_like"/>
    <property type="match status" value="1"/>
</dbReference>
<organism evidence="3 4">
    <name type="scientific">Carboxylicivirga linearis</name>
    <dbReference type="NCBI Taxonomy" id="1628157"/>
    <lineage>
        <taxon>Bacteria</taxon>
        <taxon>Pseudomonadati</taxon>
        <taxon>Bacteroidota</taxon>
        <taxon>Bacteroidia</taxon>
        <taxon>Marinilabiliales</taxon>
        <taxon>Marinilabiliaceae</taxon>
        <taxon>Carboxylicivirga</taxon>
    </lineage>
</organism>
<comment type="caution">
    <text evidence="3">The sequence shown here is derived from an EMBL/GenBank/DDBJ whole genome shotgun (WGS) entry which is preliminary data.</text>
</comment>
<dbReference type="PANTHER" id="PTHR11328">
    <property type="entry name" value="MAJOR FACILITATOR SUPERFAMILY DOMAIN-CONTAINING PROTEIN"/>
    <property type="match status" value="1"/>
</dbReference>
<dbReference type="InterPro" id="IPR001927">
    <property type="entry name" value="Na/Gal_symport"/>
</dbReference>
<dbReference type="PANTHER" id="PTHR11328:SF24">
    <property type="entry name" value="MAJOR FACILITATOR SUPERFAMILY (MFS) PROFILE DOMAIN-CONTAINING PROTEIN"/>
    <property type="match status" value="1"/>
</dbReference>
<feature type="transmembrane region" description="Helical" evidence="2">
    <location>
        <begin position="251"/>
        <end position="276"/>
    </location>
</feature>
<accession>A0ABS5JXV9</accession>
<keyword evidence="2" id="KW-0472">Membrane</keyword>
<feature type="transmembrane region" description="Helical" evidence="2">
    <location>
        <begin position="397"/>
        <end position="418"/>
    </location>
</feature>
<evidence type="ECO:0000256" key="1">
    <source>
        <dbReference type="ARBA" id="ARBA00009617"/>
    </source>
</evidence>
<feature type="transmembrane region" description="Helical" evidence="2">
    <location>
        <begin position="201"/>
        <end position="223"/>
    </location>
</feature>
<proteinExistence type="inferred from homology"/>
<feature type="transmembrane region" description="Helical" evidence="2">
    <location>
        <begin position="317"/>
        <end position="336"/>
    </location>
</feature>
<feature type="transmembrane region" description="Helical" evidence="2">
    <location>
        <begin position="288"/>
        <end position="308"/>
    </location>
</feature>
<evidence type="ECO:0000313" key="4">
    <source>
        <dbReference type="Proteomes" id="UP000708576"/>
    </source>
</evidence>
<feature type="transmembrane region" description="Helical" evidence="2">
    <location>
        <begin position="12"/>
        <end position="36"/>
    </location>
</feature>
<keyword evidence="4" id="KW-1185">Reference proteome</keyword>
<feature type="transmembrane region" description="Helical" evidence="2">
    <location>
        <begin position="80"/>
        <end position="99"/>
    </location>
</feature>
<keyword evidence="2" id="KW-0812">Transmembrane</keyword>
<dbReference type="Pfam" id="PF13347">
    <property type="entry name" value="MFS_2"/>
    <property type="match status" value="1"/>
</dbReference>
<feature type="transmembrane region" description="Helical" evidence="2">
    <location>
        <begin position="111"/>
        <end position="138"/>
    </location>
</feature>
<gene>
    <name evidence="3" type="ORF">KEM10_15720</name>
</gene>
<evidence type="ECO:0000256" key="2">
    <source>
        <dbReference type="SAM" id="Phobius"/>
    </source>
</evidence>
<dbReference type="InterPro" id="IPR036259">
    <property type="entry name" value="MFS_trans_sf"/>
</dbReference>
<feature type="transmembrane region" description="Helical" evidence="2">
    <location>
        <begin position="430"/>
        <end position="455"/>
    </location>
</feature>
<name>A0ABS5JXV9_9BACT</name>
<feature type="transmembrane region" description="Helical" evidence="2">
    <location>
        <begin position="348"/>
        <end position="368"/>
    </location>
</feature>
<keyword evidence="2" id="KW-1133">Transmembrane helix</keyword>
<dbReference type="EMBL" id="JAGUCO010000014">
    <property type="protein sequence ID" value="MBS2099742.1"/>
    <property type="molecule type" value="Genomic_DNA"/>
</dbReference>
<comment type="similarity">
    <text evidence="1">Belongs to the sodium:galactoside symporter (TC 2.A.2) family.</text>
</comment>
<dbReference type="NCBIfam" id="TIGR00792">
    <property type="entry name" value="gph"/>
    <property type="match status" value="1"/>
</dbReference>
<protein>
    <submittedName>
        <fullName evidence="3">MFS transporter</fullName>
    </submittedName>
</protein>
<feature type="transmembrane region" description="Helical" evidence="2">
    <location>
        <begin position="48"/>
        <end position="68"/>
    </location>
</feature>
<dbReference type="Gene3D" id="1.20.1250.20">
    <property type="entry name" value="MFS general substrate transporter like domains"/>
    <property type="match status" value="1"/>
</dbReference>
<dbReference type="RefSeq" id="WP_212216985.1">
    <property type="nucleotide sequence ID" value="NZ_JAGUCO010000014.1"/>
</dbReference>
<evidence type="ECO:0000313" key="3">
    <source>
        <dbReference type="EMBL" id="MBS2099742.1"/>
    </source>
</evidence>
<dbReference type="InterPro" id="IPR039672">
    <property type="entry name" value="MFS_2"/>
</dbReference>
<sequence length="473" mass="52592">MKNQKLSILEKIGYGSGDAAVNVVISSMFLIITYFYTDIFGIKPTHVALMFLLVRGIDAISDPLMGIITDKYKSEKWGRFRPYFLYLSVPFGLAVFFTFSTPDLEYAGKLIYAYATYIFVTLMFTSVTIPYISLIGVLTSDPKERLSASGYRLFFAKVAAFGVSILVPIMAKYVGEIDWTTFTIDGLSFTYDKLEKINLRVGYQASMGVMAFIGTILFLFCFFTTTERVEHEVEKTPYKEQLKYLFRNNQWVLLLGSCLSGTTGYVIRASVAMFYAKYYLGGDEIVQSTFMGTGVAAAILAMPASTLITKRFCKVKLFWMSQFAVGAISILMFVLVQPQPQSMMLAYVMYFILSFVVDVHAPIFWTAIAEAVDYGQAETGVRVSGLAFGGISFAQKAGMGIAGGVVGLLLSWFGYIAATPETPDPAQTETALLGISLMLTIIPAVFHVINGVLIYRYKITDKYYETIKAKIHI</sequence>
<dbReference type="SUPFAM" id="SSF103473">
    <property type="entry name" value="MFS general substrate transporter"/>
    <property type="match status" value="1"/>
</dbReference>
<dbReference type="Proteomes" id="UP000708576">
    <property type="component" value="Unassembled WGS sequence"/>
</dbReference>
<feature type="transmembrane region" description="Helical" evidence="2">
    <location>
        <begin position="150"/>
        <end position="171"/>
    </location>
</feature>